<evidence type="ECO:0000256" key="3">
    <source>
        <dbReference type="ARBA" id="ARBA00022525"/>
    </source>
</evidence>
<dbReference type="HOGENOM" id="CLU_006842_1_2_1"/>
<evidence type="ECO:0000259" key="12">
    <source>
        <dbReference type="PROSITE" id="PS50240"/>
    </source>
</evidence>
<dbReference type="SMART" id="SM00020">
    <property type="entry name" value="Tryp_SPc"/>
    <property type="match status" value="1"/>
</dbReference>
<feature type="signal peptide" evidence="11">
    <location>
        <begin position="1"/>
        <end position="20"/>
    </location>
</feature>
<dbReference type="GeneTree" id="ENSGT01030000234528"/>
<dbReference type="PROSITE" id="PS50240">
    <property type="entry name" value="TRYPSIN_DOM"/>
    <property type="match status" value="1"/>
</dbReference>
<evidence type="ECO:0000256" key="5">
    <source>
        <dbReference type="ARBA" id="ARBA00022801"/>
    </source>
</evidence>
<evidence type="ECO:0000256" key="11">
    <source>
        <dbReference type="SAM" id="SignalP"/>
    </source>
</evidence>
<keyword evidence="3" id="KW-0964">Secreted</keyword>
<dbReference type="CDD" id="cd00190">
    <property type="entry name" value="Tryp_SPc"/>
    <property type="match status" value="1"/>
</dbReference>
<dbReference type="eggNOG" id="KOG3627">
    <property type="taxonomic scope" value="Eukaryota"/>
</dbReference>
<evidence type="ECO:0000256" key="2">
    <source>
        <dbReference type="ARBA" id="ARBA00004613"/>
    </source>
</evidence>
<dbReference type="InParanoid" id="W5MJT8"/>
<dbReference type="SUPFAM" id="SSF50494">
    <property type="entry name" value="Trypsin-like serine proteases"/>
    <property type="match status" value="1"/>
</dbReference>
<dbReference type="STRING" id="7918.ENSLOCP00000008647"/>
<dbReference type="GO" id="GO:0004252">
    <property type="term" value="F:serine-type endopeptidase activity"/>
    <property type="evidence" value="ECO:0000318"/>
    <property type="project" value="GO_Central"/>
</dbReference>
<reference evidence="14" key="1">
    <citation type="submission" date="2011-12" db="EMBL/GenBank/DDBJ databases">
        <title>The Draft Genome of Lepisosteus oculatus.</title>
        <authorList>
            <consortium name="The Broad Institute Genome Assembly &amp; Analysis Group"/>
            <consortium name="Computational R&amp;D Group"/>
            <consortium name="and Sequencing Platform"/>
            <person name="Di Palma F."/>
            <person name="Alfoldi J."/>
            <person name="Johnson J."/>
            <person name="Berlin A."/>
            <person name="Gnerre S."/>
            <person name="Jaffe D."/>
            <person name="MacCallum I."/>
            <person name="Young S."/>
            <person name="Walker B.J."/>
            <person name="Lander E.S."/>
            <person name="Lindblad-Toh K."/>
        </authorList>
    </citation>
    <scope>NUCLEOTIDE SEQUENCE [LARGE SCALE GENOMIC DNA]</scope>
</reference>
<keyword evidence="6" id="KW-0720">Serine protease</keyword>
<dbReference type="PANTHER" id="PTHR24257">
    <property type="entry name" value="CHYMOTRYPSIN-LIKE ELASTASE FAMILY MEMBER"/>
    <property type="match status" value="1"/>
</dbReference>
<dbReference type="InterPro" id="IPR001254">
    <property type="entry name" value="Trypsin_dom"/>
</dbReference>
<proteinExistence type="predicted"/>
<evidence type="ECO:0000313" key="14">
    <source>
        <dbReference type="Proteomes" id="UP000018468"/>
    </source>
</evidence>
<keyword evidence="14" id="KW-1185">Reference proteome</keyword>
<keyword evidence="4" id="KW-0645">Protease</keyword>
<dbReference type="Bgee" id="ENSLOCG00000007121">
    <property type="expression patterns" value="Expressed in pharyngeal gill and 10 other cell types or tissues"/>
</dbReference>
<dbReference type="FunFam" id="2.40.10.10:FF:000122">
    <property type="entry name" value="Chymotrypsin-like elastase family member 1"/>
    <property type="match status" value="1"/>
</dbReference>
<dbReference type="Gene3D" id="2.40.10.10">
    <property type="entry name" value="Trypsin-like serine proteases"/>
    <property type="match status" value="2"/>
</dbReference>
<keyword evidence="7" id="KW-0106">Calcium</keyword>
<protein>
    <recommendedName>
        <fullName evidence="10">pancreatic elastase</fullName>
        <ecNumber evidence="10">3.4.21.36</ecNumber>
    </recommendedName>
</protein>
<dbReference type="InterPro" id="IPR050850">
    <property type="entry name" value="Peptidase_S1_Elastase_sf"/>
</dbReference>
<dbReference type="EMBL" id="AHAT01020295">
    <property type="status" value="NOT_ANNOTATED_CDS"/>
    <property type="molecule type" value="Genomic_DNA"/>
</dbReference>
<evidence type="ECO:0000256" key="7">
    <source>
        <dbReference type="ARBA" id="ARBA00022837"/>
    </source>
</evidence>
<evidence type="ECO:0000256" key="10">
    <source>
        <dbReference type="ARBA" id="ARBA00039015"/>
    </source>
</evidence>
<evidence type="ECO:0000313" key="13">
    <source>
        <dbReference type="Ensembl" id="ENSLOCP00000008647.1"/>
    </source>
</evidence>
<dbReference type="InterPro" id="IPR043504">
    <property type="entry name" value="Peptidase_S1_PA_chymotrypsin"/>
</dbReference>
<dbReference type="Proteomes" id="UP000018468">
    <property type="component" value="Linkage group LG17"/>
</dbReference>
<comment type="catalytic activity">
    <reaction evidence="9">
        <text>Hydrolysis of proteins, including elastin. Preferential cleavage: Ala-|-Xaa.</text>
        <dbReference type="EC" id="3.4.21.36"/>
    </reaction>
</comment>
<accession>W5MJT8</accession>
<evidence type="ECO:0000256" key="1">
    <source>
        <dbReference type="ARBA" id="ARBA00001913"/>
    </source>
</evidence>
<comment type="cofactor">
    <cofactor evidence="1">
        <name>Ca(2+)</name>
        <dbReference type="ChEBI" id="CHEBI:29108"/>
    </cofactor>
</comment>
<reference evidence="13" key="3">
    <citation type="submission" date="2025-09" db="UniProtKB">
        <authorList>
            <consortium name="Ensembl"/>
        </authorList>
    </citation>
    <scope>IDENTIFICATION</scope>
</reference>
<keyword evidence="8" id="KW-1015">Disulfide bond</keyword>
<dbReference type="PRINTS" id="PR00722">
    <property type="entry name" value="CHYMOTRYPSIN"/>
</dbReference>
<reference evidence="13" key="2">
    <citation type="submission" date="2025-08" db="UniProtKB">
        <authorList>
            <consortium name="Ensembl"/>
        </authorList>
    </citation>
    <scope>IDENTIFICATION</scope>
</reference>
<feature type="domain" description="Peptidase S1" evidence="12">
    <location>
        <begin position="28"/>
        <end position="217"/>
    </location>
</feature>
<dbReference type="Ensembl" id="ENSLOCT00000008657.1">
    <property type="protein sequence ID" value="ENSLOCP00000008647.1"/>
    <property type="gene ID" value="ENSLOCG00000007121.1"/>
</dbReference>
<feature type="chain" id="PRO_5004868302" description="pancreatic elastase" evidence="11">
    <location>
        <begin position="21"/>
        <end position="274"/>
    </location>
</feature>
<evidence type="ECO:0000256" key="9">
    <source>
        <dbReference type="ARBA" id="ARBA00036864"/>
    </source>
</evidence>
<dbReference type="GO" id="GO:0005615">
    <property type="term" value="C:extracellular space"/>
    <property type="evidence" value="ECO:0000318"/>
    <property type="project" value="GO_Central"/>
</dbReference>
<keyword evidence="5" id="KW-0378">Hydrolase</keyword>
<sequence>MLPYIAFIAFLVLSGRAVDAQNNTAQRVVGGVTATPNSWPWQVSIRISSSNCYPHNCGGVLVHSRWVLTTASCASSGTLVAFLGDHNIYGIEGREQIIPVERIIIHPSWTNNLAAGYDIALLKLSQNAVLNSYVAVASLPSSGVILPNNNFCYVTGWGSTSTYGQLSATLQQGYLPIVSYATCSSSAWWGSTVKTTMVCAGGDGYRAACYVCICSTDLSLSSSVFSFSNSAFLSTKTLLLPSRLQIFRKMSSLLHLENNYFAQEGKDFSIHFFV</sequence>
<evidence type="ECO:0000256" key="4">
    <source>
        <dbReference type="ARBA" id="ARBA00022670"/>
    </source>
</evidence>
<dbReference type="AlphaFoldDB" id="W5MJT8"/>
<organism evidence="13 14">
    <name type="scientific">Lepisosteus oculatus</name>
    <name type="common">Spotted gar</name>
    <dbReference type="NCBI Taxonomy" id="7918"/>
    <lineage>
        <taxon>Eukaryota</taxon>
        <taxon>Metazoa</taxon>
        <taxon>Chordata</taxon>
        <taxon>Craniata</taxon>
        <taxon>Vertebrata</taxon>
        <taxon>Euteleostomi</taxon>
        <taxon>Actinopterygii</taxon>
        <taxon>Neopterygii</taxon>
        <taxon>Holostei</taxon>
        <taxon>Semionotiformes</taxon>
        <taxon>Lepisosteidae</taxon>
        <taxon>Lepisosteus</taxon>
    </lineage>
</organism>
<dbReference type="InterPro" id="IPR009003">
    <property type="entry name" value="Peptidase_S1_PA"/>
</dbReference>
<dbReference type="EC" id="3.4.21.36" evidence="10"/>
<name>W5MJT8_LEPOC</name>
<dbReference type="Pfam" id="PF00089">
    <property type="entry name" value="Trypsin"/>
    <property type="match status" value="1"/>
</dbReference>
<dbReference type="GO" id="GO:0006508">
    <property type="term" value="P:proteolysis"/>
    <property type="evidence" value="ECO:0000318"/>
    <property type="project" value="GO_Central"/>
</dbReference>
<evidence type="ECO:0000256" key="6">
    <source>
        <dbReference type="ARBA" id="ARBA00022825"/>
    </source>
</evidence>
<dbReference type="InterPro" id="IPR001314">
    <property type="entry name" value="Peptidase_S1A"/>
</dbReference>
<dbReference type="PANTHER" id="PTHR24257:SF0">
    <property type="entry name" value="CHYMOTRYPSIN-LIKE ELASTASE FAMILY MEMBER 1"/>
    <property type="match status" value="1"/>
</dbReference>
<comment type="subcellular location">
    <subcellularLocation>
        <location evidence="2">Secreted</location>
    </subcellularLocation>
</comment>
<keyword evidence="11" id="KW-0732">Signal</keyword>
<evidence type="ECO:0000256" key="8">
    <source>
        <dbReference type="ARBA" id="ARBA00023157"/>
    </source>
</evidence>